<keyword evidence="3" id="KW-1185">Reference proteome</keyword>
<dbReference type="EMBL" id="AAFI02000006">
    <property type="protein sequence ID" value="EAL71869.1"/>
    <property type="molecule type" value="Genomic_DNA"/>
</dbReference>
<dbReference type="HOGENOM" id="CLU_019672_0_0_1"/>
<dbReference type="VEuPathDB" id="AmoebaDB:DDB_G0271478"/>
<dbReference type="PANTHER" id="PTHR32423:SF24">
    <property type="entry name" value="CCZ1_INTU_HSP4 FIRST LONGIN DOMAIN-CONTAINING PROTEIN-RELATED"/>
    <property type="match status" value="1"/>
</dbReference>
<dbReference type="RefSeq" id="XP_645796.1">
    <property type="nucleotide sequence ID" value="XM_640704.1"/>
</dbReference>
<dbReference type="KEGG" id="ddi:DDB_G0271478"/>
<dbReference type="AlphaFoldDB" id="Q55B16"/>
<dbReference type="PhylomeDB" id="Q55B16"/>
<proteinExistence type="predicted"/>
<dbReference type="PANTHER" id="PTHR32423">
    <property type="entry name" value="SAP DOMAIN-CONTAINING PROTEIN-RELATED"/>
    <property type="match status" value="1"/>
</dbReference>
<name>Q55B16_DICDI</name>
<dbReference type="InParanoid" id="Q55B16"/>
<evidence type="ECO:0000313" key="3">
    <source>
        <dbReference type="Proteomes" id="UP000002195"/>
    </source>
</evidence>
<dbReference type="PaxDb" id="44689-DDB0216848"/>
<evidence type="ECO:0000256" key="1">
    <source>
        <dbReference type="SAM" id="Coils"/>
    </source>
</evidence>
<evidence type="ECO:0000313" key="2">
    <source>
        <dbReference type="EMBL" id="EAL71869.1"/>
    </source>
</evidence>
<reference evidence="2 3" key="1">
    <citation type="journal article" date="2005" name="Nature">
        <title>The genome of the social amoeba Dictyostelium discoideum.</title>
        <authorList>
            <consortium name="The Dictyostelium discoideum Sequencing Consortium"/>
            <person name="Eichinger L."/>
            <person name="Pachebat J.A."/>
            <person name="Glockner G."/>
            <person name="Rajandream M.A."/>
            <person name="Sucgang R."/>
            <person name="Berriman M."/>
            <person name="Song J."/>
            <person name="Olsen R."/>
            <person name="Szafranski K."/>
            <person name="Xu Q."/>
            <person name="Tunggal B."/>
            <person name="Kummerfeld S."/>
            <person name="Madera M."/>
            <person name="Konfortov B.A."/>
            <person name="Rivero F."/>
            <person name="Bankier A.T."/>
            <person name="Lehmann R."/>
            <person name="Hamlin N."/>
            <person name="Davies R."/>
            <person name="Gaudet P."/>
            <person name="Fey P."/>
            <person name="Pilcher K."/>
            <person name="Chen G."/>
            <person name="Saunders D."/>
            <person name="Sodergren E."/>
            <person name="Davis P."/>
            <person name="Kerhornou A."/>
            <person name="Nie X."/>
            <person name="Hall N."/>
            <person name="Anjard C."/>
            <person name="Hemphill L."/>
            <person name="Bason N."/>
            <person name="Farbrother P."/>
            <person name="Desany B."/>
            <person name="Just E."/>
            <person name="Morio T."/>
            <person name="Rost R."/>
            <person name="Churcher C."/>
            <person name="Cooper J."/>
            <person name="Haydock S."/>
            <person name="van Driessche N."/>
            <person name="Cronin A."/>
            <person name="Goodhead I."/>
            <person name="Muzny D."/>
            <person name="Mourier T."/>
            <person name="Pain A."/>
            <person name="Lu M."/>
            <person name="Harper D."/>
            <person name="Lindsay R."/>
            <person name="Hauser H."/>
            <person name="James K."/>
            <person name="Quiles M."/>
            <person name="Madan Babu M."/>
            <person name="Saito T."/>
            <person name="Buchrieser C."/>
            <person name="Wardroper A."/>
            <person name="Felder M."/>
            <person name="Thangavelu M."/>
            <person name="Johnson D."/>
            <person name="Knights A."/>
            <person name="Loulseged H."/>
            <person name="Mungall K."/>
            <person name="Oliver K."/>
            <person name="Price C."/>
            <person name="Quail M.A."/>
            <person name="Urushihara H."/>
            <person name="Hernandez J."/>
            <person name="Rabbinowitsch E."/>
            <person name="Steffen D."/>
            <person name="Sanders M."/>
            <person name="Ma J."/>
            <person name="Kohara Y."/>
            <person name="Sharp S."/>
            <person name="Simmonds M."/>
            <person name="Spiegler S."/>
            <person name="Tivey A."/>
            <person name="Sugano S."/>
            <person name="White B."/>
            <person name="Walker D."/>
            <person name="Woodward J."/>
            <person name="Winckler T."/>
            <person name="Tanaka Y."/>
            <person name="Shaulsky G."/>
            <person name="Schleicher M."/>
            <person name="Weinstock G."/>
            <person name="Rosenthal A."/>
            <person name="Cox E.C."/>
            <person name="Chisholm R.L."/>
            <person name="Gibbs R."/>
            <person name="Loomis W.F."/>
            <person name="Platzer M."/>
            <person name="Kay R.R."/>
            <person name="Williams J."/>
            <person name="Dear P.H."/>
            <person name="Noegel A.A."/>
            <person name="Barrell B."/>
            <person name="Kuspa A."/>
        </authorList>
    </citation>
    <scope>NUCLEOTIDE SEQUENCE [LARGE SCALE GENOMIC DNA]</scope>
    <source>
        <strain evidence="2 3">AX4</strain>
    </source>
</reference>
<dbReference type="Proteomes" id="UP000002195">
    <property type="component" value="Unassembled WGS sequence"/>
</dbReference>
<dbReference type="eggNOG" id="ENOG502RXYI">
    <property type="taxonomic scope" value="Eukaryota"/>
</dbReference>
<organism evidence="2 3">
    <name type="scientific">Dictyostelium discoideum</name>
    <name type="common">Social amoeba</name>
    <dbReference type="NCBI Taxonomy" id="44689"/>
    <lineage>
        <taxon>Eukaryota</taxon>
        <taxon>Amoebozoa</taxon>
        <taxon>Evosea</taxon>
        <taxon>Eumycetozoa</taxon>
        <taxon>Dictyostelia</taxon>
        <taxon>Dictyosteliales</taxon>
        <taxon>Dictyosteliaceae</taxon>
        <taxon>Dictyostelium</taxon>
    </lineage>
</organism>
<dbReference type="GeneID" id="8617988"/>
<feature type="coiled-coil region" evidence="1">
    <location>
        <begin position="225"/>
        <end position="252"/>
    </location>
</feature>
<gene>
    <name evidence="2" type="ORF">DDB_G0271478</name>
</gene>
<sequence>MSSIEKIKVDNNFKIFQDIIDFEILKLIIDYLLKSNKNKNNNQFKFIKFFKNRNELLNYILVSKKWFNFISLIISNNIINNKSFKHWLKINYFKESFLNKNDIIYNKEENQYNKNNIFNSTFEDGRRKLYKINYNNEFSIIKIKESIINDYFSLNLFFHNITIDDFKAIHNQFENGQLIYNRILVNFEVLDYDENGDKKQDILFEIFKYVSTMTKEQKDKLYKLFEILELNIREMEIRNELLEDTINGIKNIINKSYNNHQTELSFNNIVINGPRSENDYDEDSFEVLNYFKFKNINFINCSLETHVNYSTLFNPVYSGQQVESIKVYSGDIDFVEPRNLIKVGEFQNLHTIKIPIKPVSILSDIFNEIGTNSFNFEYHSENVNSNLKEMVNSLISSKSLKFLNITLCNENIEDIIKFHYYRQHGDSGSYDYYNDEKNKNLIKTINQSKEMFSNYFKPLFSELNTSIERIKLDCHGLFNINTFSNLLKNKSLKYLILTDSDFIFYSYNKQYQPPPPIPTKKNTFNTYLNNDEFHYERISINQYLFENIFSSPLTSIRHYKSKIKELDELKSIFKLILNNIFNLQLYSIVLYIKNTKIPINDFKNEYDNLINNIIIQTQQQKPTNININLKEIKVNLGFQKNFKKYILTN</sequence>
<dbReference type="FunCoup" id="Q55B16">
    <property type="interactions" value="19"/>
</dbReference>
<protein>
    <submittedName>
        <fullName evidence="2">Uncharacterized protein</fullName>
    </submittedName>
</protein>
<dbReference type="dictyBase" id="DDB_G0271478"/>
<comment type="caution">
    <text evidence="2">The sequence shown here is derived from an EMBL/GenBank/DDBJ whole genome shotgun (WGS) entry which is preliminary data.</text>
</comment>
<accession>Q55B16</accession>
<keyword evidence="1" id="KW-0175">Coiled coil</keyword>